<keyword evidence="4" id="KW-0720">Serine protease</keyword>
<keyword evidence="3" id="KW-0378">Hydrolase</keyword>
<dbReference type="GO" id="GO:0006508">
    <property type="term" value="P:proteolysis"/>
    <property type="evidence" value="ECO:0007669"/>
    <property type="project" value="UniProtKB-KW"/>
</dbReference>
<keyword evidence="2" id="KW-0645">Protease</keyword>
<comment type="similarity">
    <text evidence="1">Belongs to the peptidase S8 family.</text>
</comment>
<dbReference type="GO" id="GO:0004252">
    <property type="term" value="F:serine-type endopeptidase activity"/>
    <property type="evidence" value="ECO:0007669"/>
    <property type="project" value="InterPro"/>
</dbReference>
<dbReference type="SUPFAM" id="SSF52743">
    <property type="entry name" value="Subtilisin-like"/>
    <property type="match status" value="1"/>
</dbReference>
<evidence type="ECO:0000313" key="6">
    <source>
        <dbReference type="EMBL" id="VAX03360.1"/>
    </source>
</evidence>
<dbReference type="PROSITE" id="PS00138">
    <property type="entry name" value="SUBTILASE_SER"/>
    <property type="match status" value="1"/>
</dbReference>
<protein>
    <recommendedName>
        <fullName evidence="5">Peptidase S8/S53 domain-containing protein</fullName>
    </recommendedName>
</protein>
<dbReference type="Gene3D" id="3.40.50.200">
    <property type="entry name" value="Peptidase S8/S53 domain"/>
    <property type="match status" value="1"/>
</dbReference>
<dbReference type="EMBL" id="UOFU01000321">
    <property type="protein sequence ID" value="VAX03360.1"/>
    <property type="molecule type" value="Genomic_DNA"/>
</dbReference>
<dbReference type="AlphaFoldDB" id="A0A3B1AZ98"/>
<name>A0A3B1AZ98_9ZZZZ</name>
<dbReference type="InterPro" id="IPR023828">
    <property type="entry name" value="Peptidase_S8_Ser-AS"/>
</dbReference>
<evidence type="ECO:0000256" key="2">
    <source>
        <dbReference type="ARBA" id="ARBA00022670"/>
    </source>
</evidence>
<proteinExistence type="inferred from homology"/>
<evidence type="ECO:0000256" key="3">
    <source>
        <dbReference type="ARBA" id="ARBA00022801"/>
    </source>
</evidence>
<accession>A0A3B1AZ98</accession>
<feature type="domain" description="Peptidase S8/S53" evidence="5">
    <location>
        <begin position="27"/>
        <end position="232"/>
    </location>
</feature>
<evidence type="ECO:0000259" key="5">
    <source>
        <dbReference type="Pfam" id="PF00082"/>
    </source>
</evidence>
<dbReference type="InterPro" id="IPR050131">
    <property type="entry name" value="Peptidase_S8_subtilisin-like"/>
</dbReference>
<dbReference type="InterPro" id="IPR000209">
    <property type="entry name" value="Peptidase_S8/S53_dom"/>
</dbReference>
<dbReference type="InterPro" id="IPR036852">
    <property type="entry name" value="Peptidase_S8/S53_dom_sf"/>
</dbReference>
<evidence type="ECO:0000256" key="1">
    <source>
        <dbReference type="ARBA" id="ARBA00011073"/>
    </source>
</evidence>
<evidence type="ECO:0000256" key="4">
    <source>
        <dbReference type="ARBA" id="ARBA00022825"/>
    </source>
</evidence>
<dbReference type="PROSITE" id="PS51892">
    <property type="entry name" value="SUBTILASE"/>
    <property type="match status" value="1"/>
</dbReference>
<sequence>MVNSTHETLRGSRIIQQAFVDTGTPPMTHGTSIASLLVGEFREFQGLLPGATLYSAAVFTQHHSGSIKARADSLAAALNWLVKQQVPAINMNLVGSPNALLQVAVRKTLEQGHAIIAAVGNDGPAAPLLYPAAYPGVIAVTAVDTNQHIYRRANRGQHVDFSAPGVKVRAADPRGGYGTFSGTSYAAPVVSALLARRLKVPDVTHQQHVIAQLQQQATDMGASGRDPVFGYGLISGAQHVTQ</sequence>
<gene>
    <name evidence="6" type="ORF">MNBD_GAMMA20-2203</name>
</gene>
<organism evidence="6">
    <name type="scientific">hydrothermal vent metagenome</name>
    <dbReference type="NCBI Taxonomy" id="652676"/>
    <lineage>
        <taxon>unclassified sequences</taxon>
        <taxon>metagenomes</taxon>
        <taxon>ecological metagenomes</taxon>
    </lineage>
</organism>
<dbReference type="CDD" id="cd05561">
    <property type="entry name" value="Peptidases_S8_4"/>
    <property type="match status" value="1"/>
</dbReference>
<reference evidence="6" key="1">
    <citation type="submission" date="2018-06" db="EMBL/GenBank/DDBJ databases">
        <authorList>
            <person name="Zhirakovskaya E."/>
        </authorList>
    </citation>
    <scope>NUCLEOTIDE SEQUENCE</scope>
</reference>
<dbReference type="PANTHER" id="PTHR43806:SF11">
    <property type="entry name" value="CEREVISIN-RELATED"/>
    <property type="match status" value="1"/>
</dbReference>
<dbReference type="PANTHER" id="PTHR43806">
    <property type="entry name" value="PEPTIDASE S8"/>
    <property type="match status" value="1"/>
</dbReference>
<dbReference type="Pfam" id="PF00082">
    <property type="entry name" value="Peptidase_S8"/>
    <property type="match status" value="1"/>
</dbReference>